<dbReference type="EMBL" id="CP016793">
    <property type="protein sequence ID" value="ANZ40805.1"/>
    <property type="molecule type" value="Genomic_DNA"/>
</dbReference>
<dbReference type="KEGG" id="led:BBK82_37290"/>
<accession>A0A1B2HSZ4</accession>
<dbReference type="Gene3D" id="1.10.3720.10">
    <property type="entry name" value="MetI-like"/>
    <property type="match status" value="1"/>
</dbReference>
<dbReference type="Proteomes" id="UP000093053">
    <property type="component" value="Chromosome"/>
</dbReference>
<evidence type="ECO:0000256" key="3">
    <source>
        <dbReference type="ARBA" id="ARBA00022475"/>
    </source>
</evidence>
<protein>
    <submittedName>
        <fullName evidence="9">Spermidine/putrescine ABC transporter permease</fullName>
    </submittedName>
</protein>
<dbReference type="GO" id="GO:0005886">
    <property type="term" value="C:plasma membrane"/>
    <property type="evidence" value="ECO:0007669"/>
    <property type="project" value="UniProtKB-SubCell"/>
</dbReference>
<dbReference type="InterPro" id="IPR051393">
    <property type="entry name" value="ABC_transporter_permease"/>
</dbReference>
<dbReference type="AlphaFoldDB" id="A0A1B2HSZ4"/>
<comment type="subcellular location">
    <subcellularLocation>
        <location evidence="1 7">Cell membrane</location>
        <topology evidence="1 7">Multi-pass membrane protein</topology>
    </subcellularLocation>
</comment>
<feature type="transmembrane region" description="Helical" evidence="7">
    <location>
        <begin position="71"/>
        <end position="92"/>
    </location>
</feature>
<dbReference type="SUPFAM" id="SSF161098">
    <property type="entry name" value="MetI-like"/>
    <property type="match status" value="1"/>
</dbReference>
<keyword evidence="3" id="KW-1003">Cell membrane</keyword>
<feature type="transmembrane region" description="Helical" evidence="7">
    <location>
        <begin position="156"/>
        <end position="177"/>
    </location>
</feature>
<dbReference type="InterPro" id="IPR000515">
    <property type="entry name" value="MetI-like"/>
</dbReference>
<dbReference type="PANTHER" id="PTHR30193">
    <property type="entry name" value="ABC TRANSPORTER PERMEASE PROTEIN"/>
    <property type="match status" value="1"/>
</dbReference>
<keyword evidence="4 7" id="KW-0812">Transmembrane</keyword>
<evidence type="ECO:0000256" key="4">
    <source>
        <dbReference type="ARBA" id="ARBA00022692"/>
    </source>
</evidence>
<keyword evidence="5 7" id="KW-1133">Transmembrane helix</keyword>
<dbReference type="RefSeq" id="WP_065919142.1">
    <property type="nucleotide sequence ID" value="NZ_CP016793.1"/>
</dbReference>
<evidence type="ECO:0000256" key="7">
    <source>
        <dbReference type="RuleBase" id="RU363032"/>
    </source>
</evidence>
<keyword evidence="10" id="KW-1185">Reference proteome</keyword>
<reference evidence="9 10" key="1">
    <citation type="submission" date="2016-07" db="EMBL/GenBank/DDBJ databases">
        <title>Complete genome sequence of the Lentzea guizhouensis DHS C013.</title>
        <authorList>
            <person name="Cao C."/>
        </authorList>
    </citation>
    <scope>NUCLEOTIDE SEQUENCE [LARGE SCALE GENOMIC DNA]</scope>
    <source>
        <strain evidence="9 10">DHS C013</strain>
    </source>
</reference>
<dbReference type="PANTHER" id="PTHR30193:SF1">
    <property type="entry name" value="ABC TRANSPORTER PERMEASE PROTEIN YESP-RELATED"/>
    <property type="match status" value="1"/>
</dbReference>
<feature type="transmembrane region" description="Helical" evidence="7">
    <location>
        <begin position="104"/>
        <end position="125"/>
    </location>
</feature>
<gene>
    <name evidence="9" type="ORF">BBK82_37290</name>
</gene>
<evidence type="ECO:0000313" key="9">
    <source>
        <dbReference type="EMBL" id="ANZ40805.1"/>
    </source>
</evidence>
<dbReference type="OrthoDB" id="4053402at2"/>
<evidence type="ECO:0000256" key="2">
    <source>
        <dbReference type="ARBA" id="ARBA00022448"/>
    </source>
</evidence>
<feature type="transmembrane region" description="Helical" evidence="7">
    <location>
        <begin position="12"/>
        <end position="34"/>
    </location>
</feature>
<keyword evidence="6 7" id="KW-0472">Membrane</keyword>
<dbReference type="Pfam" id="PF00528">
    <property type="entry name" value="BPD_transp_1"/>
    <property type="match status" value="1"/>
</dbReference>
<organism evidence="9 10">
    <name type="scientific">Lentzea guizhouensis</name>
    <dbReference type="NCBI Taxonomy" id="1586287"/>
    <lineage>
        <taxon>Bacteria</taxon>
        <taxon>Bacillati</taxon>
        <taxon>Actinomycetota</taxon>
        <taxon>Actinomycetes</taxon>
        <taxon>Pseudonocardiales</taxon>
        <taxon>Pseudonocardiaceae</taxon>
        <taxon>Lentzea</taxon>
    </lineage>
</organism>
<sequence length="298" mass="33114">MTSAREARAGWLFVLPWVFGFLLLTAGPMLYSLYLSFTHYDLLKPARFTGLTNYREILTDDRAATALWNTVFFTLLHVPLQIVLALGLASLLRRAGRSAGFFRTVLFLPTMTPPVALAALFLLLLNGQNGAINAVLGWFGFTGPQWTTDPAWIKPGLVLMSLWTVGSTAVLYLAALTRVPGERYEAARLDGASPWRQFWHITLPGISGTIYFTLIVNTIASLQVFTEAYTMFFGARPSTPAEGDAALFYVIYLFQEAFGSLRMGYASALAWVLFVVIAAITALQVRLSRDYVHYEDRS</sequence>
<comment type="similarity">
    <text evidence="7">Belongs to the binding-protein-dependent transport system permease family.</text>
</comment>
<dbReference type="CDD" id="cd06261">
    <property type="entry name" value="TM_PBP2"/>
    <property type="match status" value="1"/>
</dbReference>
<evidence type="ECO:0000256" key="1">
    <source>
        <dbReference type="ARBA" id="ARBA00004651"/>
    </source>
</evidence>
<proteinExistence type="inferred from homology"/>
<feature type="transmembrane region" description="Helical" evidence="7">
    <location>
        <begin position="198"/>
        <end position="220"/>
    </location>
</feature>
<evidence type="ECO:0000256" key="6">
    <source>
        <dbReference type="ARBA" id="ARBA00023136"/>
    </source>
</evidence>
<evidence type="ECO:0000259" key="8">
    <source>
        <dbReference type="PROSITE" id="PS50928"/>
    </source>
</evidence>
<feature type="transmembrane region" description="Helical" evidence="7">
    <location>
        <begin position="263"/>
        <end position="283"/>
    </location>
</feature>
<dbReference type="STRING" id="1586287.BBK82_37290"/>
<evidence type="ECO:0000313" key="10">
    <source>
        <dbReference type="Proteomes" id="UP000093053"/>
    </source>
</evidence>
<feature type="domain" description="ABC transmembrane type-1" evidence="8">
    <location>
        <begin position="67"/>
        <end position="284"/>
    </location>
</feature>
<dbReference type="GO" id="GO:0055085">
    <property type="term" value="P:transmembrane transport"/>
    <property type="evidence" value="ECO:0007669"/>
    <property type="project" value="InterPro"/>
</dbReference>
<evidence type="ECO:0000256" key="5">
    <source>
        <dbReference type="ARBA" id="ARBA00022989"/>
    </source>
</evidence>
<dbReference type="PROSITE" id="PS50928">
    <property type="entry name" value="ABC_TM1"/>
    <property type="match status" value="1"/>
</dbReference>
<keyword evidence="2 7" id="KW-0813">Transport</keyword>
<name>A0A1B2HSZ4_9PSEU</name>
<dbReference type="InterPro" id="IPR035906">
    <property type="entry name" value="MetI-like_sf"/>
</dbReference>